<reference evidence="6" key="1">
    <citation type="journal article" date="2014" name="Sci. Data">
        <title>Genomes of diverse isolates of the marine cyanobacterium Prochlorococcus.</title>
        <authorList>
            <person name="Biller S."/>
            <person name="Berube P."/>
            <person name="Thompson J."/>
            <person name="Kelly L."/>
            <person name="Roggensack S."/>
            <person name="Awad L."/>
            <person name="Roache-Johnson K."/>
            <person name="Ding H."/>
            <person name="Giovannoni S.J."/>
            <person name="Moore L.R."/>
            <person name="Chisholm S.W."/>
        </authorList>
    </citation>
    <scope>NUCLEOTIDE SEQUENCE [LARGE SCALE GENOMIC DNA]</scope>
    <source>
        <strain evidence="6">PAC1</strain>
    </source>
</reference>
<evidence type="ECO:0000256" key="3">
    <source>
        <dbReference type="HAMAP-Rule" id="MF_00023"/>
    </source>
</evidence>
<dbReference type="PANTHER" id="PTHR30308:SF2">
    <property type="entry name" value="SSRA-BINDING PROTEIN"/>
    <property type="match status" value="1"/>
</dbReference>
<evidence type="ECO:0000256" key="1">
    <source>
        <dbReference type="ARBA" id="ARBA00022490"/>
    </source>
</evidence>
<comment type="caution">
    <text evidence="5">The sequence shown here is derived from an EMBL/GenBank/DDBJ whole genome shotgun (WGS) entry which is preliminary data.</text>
</comment>
<dbReference type="GO" id="GO:0070930">
    <property type="term" value="P:trans-translation-dependent protein tagging"/>
    <property type="evidence" value="ECO:0007669"/>
    <property type="project" value="TreeGrafter"/>
</dbReference>
<dbReference type="PROSITE" id="PS01317">
    <property type="entry name" value="SSRP"/>
    <property type="match status" value="1"/>
</dbReference>
<dbReference type="InterPro" id="IPR000037">
    <property type="entry name" value="SsrA-bd_prot"/>
</dbReference>
<name>A0A0A2CBG8_PROMR</name>
<comment type="similarity">
    <text evidence="3">Belongs to the SmpB family.</text>
</comment>
<dbReference type="NCBIfam" id="NF003843">
    <property type="entry name" value="PRK05422.1"/>
    <property type="match status" value="1"/>
</dbReference>
<dbReference type="AlphaFoldDB" id="A0A0A2CBG8"/>
<gene>
    <name evidence="3" type="primary">smpB</name>
    <name evidence="5" type="ORF">EV03_0243</name>
</gene>
<comment type="function">
    <text evidence="3">Required for rescue of stalled ribosomes mediated by trans-translation. Binds to transfer-messenger RNA (tmRNA), required for stable association of tmRNA with ribosomes. tmRNA and SmpB together mimic tRNA shape, replacing the anticodon stem-loop with SmpB. tmRNA is encoded by the ssrA gene; the 2 termini fold to resemble tRNA(Ala) and it encodes a 'tag peptide', a short internal open reading frame. During trans-translation Ala-aminoacylated tmRNA acts like a tRNA, entering the A-site of stalled ribosomes, displacing the stalled mRNA. The ribosome then switches to translate the ORF on the tmRNA; the nascent peptide is terminated with the 'tag peptide' encoded by the tmRNA and targeted for degradation. The ribosome is freed to recommence translation, which seems to be the essential function of trans-translation.</text>
</comment>
<dbReference type="HAMAP" id="MF_00023">
    <property type="entry name" value="SmpB"/>
    <property type="match status" value="1"/>
</dbReference>
<dbReference type="Pfam" id="PF01668">
    <property type="entry name" value="SmpB"/>
    <property type="match status" value="1"/>
</dbReference>
<evidence type="ECO:0000313" key="6">
    <source>
        <dbReference type="Proteomes" id="UP000030392"/>
    </source>
</evidence>
<dbReference type="Gene3D" id="2.40.280.10">
    <property type="match status" value="1"/>
</dbReference>
<proteinExistence type="inferred from homology"/>
<comment type="subcellular location">
    <subcellularLocation>
        <location evidence="3">Cytoplasm</location>
    </subcellularLocation>
    <text evidence="3">The tmRNA-SmpB complex associates with stalled 70S ribosomes.</text>
</comment>
<keyword evidence="2 3" id="KW-0694">RNA-binding</keyword>
<sequence length="171" mass="19853">MEVNRRMSKKGKKKSKNNSSVDGNRRLAENRQARYEYEILETLETGLELLGTEVKSIRAGKVNLKDGFCLIKKDQIQLHNVHISPHNHAGKFFNHEPLRIKRLLAHRKEIEKLKISLERKGLTIIPLSLYLKGSWIKLKIGVGKGRKIHDKRDREKINDSKRDVANALKRF</sequence>
<evidence type="ECO:0000256" key="4">
    <source>
        <dbReference type="SAM" id="MobiDB-lite"/>
    </source>
</evidence>
<accession>A0A0A2CBG8</accession>
<dbReference type="Proteomes" id="UP000030392">
    <property type="component" value="Unassembled WGS sequence"/>
</dbReference>
<dbReference type="InterPro" id="IPR023620">
    <property type="entry name" value="SmpB"/>
</dbReference>
<dbReference type="NCBIfam" id="TIGR00086">
    <property type="entry name" value="smpB"/>
    <property type="match status" value="1"/>
</dbReference>
<dbReference type="PANTHER" id="PTHR30308">
    <property type="entry name" value="TMRNA-BINDING COMPONENT OF TRANS-TRANSLATION TAGGING COMPLEX"/>
    <property type="match status" value="1"/>
</dbReference>
<feature type="region of interest" description="Disordered" evidence="4">
    <location>
        <begin position="1"/>
        <end position="27"/>
    </location>
</feature>
<dbReference type="SUPFAM" id="SSF74982">
    <property type="entry name" value="Small protein B (SmpB)"/>
    <property type="match status" value="1"/>
</dbReference>
<feature type="compositionally biased region" description="Basic residues" evidence="4">
    <location>
        <begin position="1"/>
        <end position="16"/>
    </location>
</feature>
<dbReference type="EMBL" id="JNAX01000004">
    <property type="protein sequence ID" value="KGG21924.1"/>
    <property type="molecule type" value="Genomic_DNA"/>
</dbReference>
<dbReference type="GO" id="GO:0070929">
    <property type="term" value="P:trans-translation"/>
    <property type="evidence" value="ECO:0007669"/>
    <property type="project" value="UniProtKB-UniRule"/>
</dbReference>
<dbReference type="InterPro" id="IPR020081">
    <property type="entry name" value="SsrA-bd_prot_CS"/>
</dbReference>
<organism evidence="5 6">
    <name type="scientific">Prochlorococcus marinus str. PAC1</name>
    <dbReference type="NCBI Taxonomy" id="59924"/>
    <lineage>
        <taxon>Bacteria</taxon>
        <taxon>Bacillati</taxon>
        <taxon>Cyanobacteriota</taxon>
        <taxon>Cyanophyceae</taxon>
        <taxon>Synechococcales</taxon>
        <taxon>Prochlorococcaceae</taxon>
        <taxon>Prochlorococcus</taxon>
    </lineage>
</organism>
<dbReference type="GO" id="GO:0003723">
    <property type="term" value="F:RNA binding"/>
    <property type="evidence" value="ECO:0007669"/>
    <property type="project" value="UniProtKB-UniRule"/>
</dbReference>
<evidence type="ECO:0000313" key="5">
    <source>
        <dbReference type="EMBL" id="KGG21924.1"/>
    </source>
</evidence>
<keyword evidence="1 3" id="KW-0963">Cytoplasm</keyword>
<protein>
    <recommendedName>
        <fullName evidence="3">SsrA-binding protein</fullName>
    </recommendedName>
    <alternativeName>
        <fullName evidence="3">Small protein B</fullName>
    </alternativeName>
</protein>
<evidence type="ECO:0000256" key="2">
    <source>
        <dbReference type="ARBA" id="ARBA00022884"/>
    </source>
</evidence>
<dbReference type="GO" id="GO:0005829">
    <property type="term" value="C:cytosol"/>
    <property type="evidence" value="ECO:0007669"/>
    <property type="project" value="TreeGrafter"/>
</dbReference>